<dbReference type="GO" id="GO:0008168">
    <property type="term" value="F:methyltransferase activity"/>
    <property type="evidence" value="ECO:0007669"/>
    <property type="project" value="UniProtKB-KW"/>
</dbReference>
<keyword evidence="1" id="KW-0489">Methyltransferase</keyword>
<dbReference type="Pfam" id="PF13489">
    <property type="entry name" value="Methyltransf_23"/>
    <property type="match status" value="1"/>
</dbReference>
<proteinExistence type="predicted"/>
<dbReference type="Gene3D" id="3.40.50.150">
    <property type="entry name" value="Vaccinia Virus protein VP39"/>
    <property type="match status" value="1"/>
</dbReference>
<protein>
    <submittedName>
        <fullName evidence="1">2-polyprenyl-3-methyl-5-hydroxy-6-metoxy-1,4-benzoquinol methylase</fullName>
    </submittedName>
</protein>
<dbReference type="SUPFAM" id="SSF53335">
    <property type="entry name" value="S-adenosyl-L-methionine-dependent methyltransferases"/>
    <property type="match status" value="1"/>
</dbReference>
<dbReference type="InterPro" id="IPR029063">
    <property type="entry name" value="SAM-dependent_MTases_sf"/>
</dbReference>
<dbReference type="AlphaFoldDB" id="A0A2P2DYC0"/>
<evidence type="ECO:0000313" key="2">
    <source>
        <dbReference type="Proteomes" id="UP000245133"/>
    </source>
</evidence>
<dbReference type="Proteomes" id="UP000245133">
    <property type="component" value="Unassembled WGS sequence"/>
</dbReference>
<sequence>MNYYEICKITGVLRYLPAKSREYGDTYFMEEYQNQYHKTYYDDEPNLRSLAKRRLAVLKSLEPEGFTGKTLLEVGSAAGFFLDEARFAGYRVEGLELSSQEVAYSIDKLGLDVKKKSVLDIGVKEWANRFDAIACFFVIEHISDIEGIWERMEAWLKPGAYLFLAVPSFFGPSFQTNPSFWLQTHPEDHFYDYDVNSLKKLLSILGFRMKYARPMSYHQKRDLGLLGKLPTWAFKRFSNLMCYGDTIEVVFQKK</sequence>
<comment type="caution">
    <text evidence="1">The sequence shown here is derived from an EMBL/GenBank/DDBJ whole genome shotgun (WGS) entry which is preliminary data.</text>
</comment>
<dbReference type="PANTHER" id="PTHR43861">
    <property type="entry name" value="TRANS-ACONITATE 2-METHYLTRANSFERASE-RELATED"/>
    <property type="match status" value="1"/>
</dbReference>
<name>A0A2P2DYC0_9LEPT</name>
<keyword evidence="1" id="KW-0808">Transferase</keyword>
<gene>
    <name evidence="1" type="primary">ubiG</name>
    <name evidence="1" type="ORF">LPTSP4_11500</name>
</gene>
<dbReference type="GO" id="GO:0032259">
    <property type="term" value="P:methylation"/>
    <property type="evidence" value="ECO:0007669"/>
    <property type="project" value="UniProtKB-KW"/>
</dbReference>
<organism evidence="1 2">
    <name type="scientific">Leptospira ryugenii</name>
    <dbReference type="NCBI Taxonomy" id="1917863"/>
    <lineage>
        <taxon>Bacteria</taxon>
        <taxon>Pseudomonadati</taxon>
        <taxon>Spirochaetota</taxon>
        <taxon>Spirochaetia</taxon>
        <taxon>Leptospirales</taxon>
        <taxon>Leptospiraceae</taxon>
        <taxon>Leptospira</taxon>
    </lineage>
</organism>
<evidence type="ECO:0000313" key="1">
    <source>
        <dbReference type="EMBL" id="GBF49634.1"/>
    </source>
</evidence>
<keyword evidence="2" id="KW-1185">Reference proteome</keyword>
<reference evidence="1 2" key="1">
    <citation type="submission" date="2018-02" db="EMBL/GenBank/DDBJ databases">
        <title>Novel Leptospira species isolated from soil and water in Japan.</title>
        <authorList>
            <person name="Nakao R."/>
            <person name="Masuzawa T."/>
        </authorList>
    </citation>
    <scope>NUCLEOTIDE SEQUENCE [LARGE SCALE GENOMIC DNA]</scope>
    <source>
        <strain evidence="1 2">YH101</strain>
    </source>
</reference>
<dbReference type="EMBL" id="BFBB01000003">
    <property type="protein sequence ID" value="GBF49634.1"/>
    <property type="molecule type" value="Genomic_DNA"/>
</dbReference>
<dbReference type="PANTHER" id="PTHR43861:SF6">
    <property type="entry name" value="METHYLTRANSFERASE TYPE 11"/>
    <property type="match status" value="1"/>
</dbReference>
<accession>A0A2P2DYC0</accession>